<dbReference type="PATRIC" id="fig|1434119.4.peg.3048"/>
<dbReference type="HOGENOM" id="CLU_191146_1_0_2"/>
<evidence type="ECO:0000256" key="1">
    <source>
        <dbReference type="SAM" id="Phobius"/>
    </source>
</evidence>
<gene>
    <name evidence="3" type="ORF">MSSIH_2321</name>
</gene>
<protein>
    <recommendedName>
        <fullName evidence="2">DUF5683 domain-containing protein</fullName>
    </recommendedName>
</protein>
<sequence>MSQPNKSPGFAAVLSFFIPGLGQIYNGQIMKGIIFIILASIFGFLTVVLIGYILYPLFWIYNLYDAYNTAREINERYGGYY</sequence>
<accession>A0A0E3LB21</accession>
<dbReference type="GeneID" id="24861248"/>
<keyword evidence="1" id="KW-1133">Transmembrane helix</keyword>
<evidence type="ECO:0000313" key="4">
    <source>
        <dbReference type="Proteomes" id="UP000033092"/>
    </source>
</evidence>
<organism evidence="3 4">
    <name type="scientific">Methanosarcina siciliae HI350</name>
    <dbReference type="NCBI Taxonomy" id="1434119"/>
    <lineage>
        <taxon>Archaea</taxon>
        <taxon>Methanobacteriati</taxon>
        <taxon>Methanobacteriota</taxon>
        <taxon>Stenosarchaea group</taxon>
        <taxon>Methanomicrobia</taxon>
        <taxon>Methanosarcinales</taxon>
        <taxon>Methanosarcinaceae</taxon>
        <taxon>Methanosarcina</taxon>
    </lineage>
</organism>
<dbReference type="EMBL" id="CP009507">
    <property type="protein sequence ID" value="AKB33011.1"/>
    <property type="molecule type" value="Genomic_DNA"/>
</dbReference>
<dbReference type="RefSeq" id="WP_048172796.1">
    <property type="nucleotide sequence ID" value="NZ_CP009507.1"/>
</dbReference>
<dbReference type="AlphaFoldDB" id="A0A0E3LB21"/>
<keyword evidence="1" id="KW-0812">Transmembrane</keyword>
<dbReference type="GeneID" id="41606440"/>
<feature type="domain" description="DUF5683" evidence="2">
    <location>
        <begin position="6"/>
        <end position="70"/>
    </location>
</feature>
<evidence type="ECO:0000313" key="3">
    <source>
        <dbReference type="EMBL" id="AKB33011.1"/>
    </source>
</evidence>
<name>A0A0E3LB21_9EURY</name>
<feature type="transmembrane region" description="Helical" evidence="1">
    <location>
        <begin position="32"/>
        <end position="55"/>
    </location>
</feature>
<dbReference type="Pfam" id="PF18935">
    <property type="entry name" value="DUF5683"/>
    <property type="match status" value="1"/>
</dbReference>
<proteinExistence type="predicted"/>
<dbReference type="InterPro" id="IPR043738">
    <property type="entry name" value="DUF5683"/>
</dbReference>
<dbReference type="KEGG" id="msz:MSSIH_2321"/>
<evidence type="ECO:0000259" key="2">
    <source>
        <dbReference type="Pfam" id="PF18935"/>
    </source>
</evidence>
<dbReference type="Proteomes" id="UP000033092">
    <property type="component" value="Chromosome"/>
</dbReference>
<reference evidence="3 4" key="1">
    <citation type="submission" date="2014-07" db="EMBL/GenBank/DDBJ databases">
        <title>Methanogenic archaea and the global carbon cycle.</title>
        <authorList>
            <person name="Henriksen J.R."/>
            <person name="Luke J."/>
            <person name="Reinhart S."/>
            <person name="Benedict M.N."/>
            <person name="Youngblut N.D."/>
            <person name="Metcalf M.E."/>
            <person name="Whitaker R.J."/>
            <person name="Metcalf W.W."/>
        </authorList>
    </citation>
    <scope>NUCLEOTIDE SEQUENCE [LARGE SCALE GENOMIC DNA]</scope>
    <source>
        <strain evidence="3 4">HI350</strain>
    </source>
</reference>
<keyword evidence="1" id="KW-0472">Membrane</keyword>